<evidence type="ECO:0000313" key="6">
    <source>
        <dbReference type="Proteomes" id="UP001212152"/>
    </source>
</evidence>
<evidence type="ECO:0000256" key="3">
    <source>
        <dbReference type="SAM" id="MobiDB-lite"/>
    </source>
</evidence>
<dbReference type="Proteomes" id="UP001212152">
    <property type="component" value="Unassembled WGS sequence"/>
</dbReference>
<evidence type="ECO:0000313" key="5">
    <source>
        <dbReference type="EMBL" id="KAJ3180283.1"/>
    </source>
</evidence>
<keyword evidence="1" id="KW-0677">Repeat</keyword>
<keyword evidence="6" id="KW-1185">Reference proteome</keyword>
<feature type="compositionally biased region" description="Low complexity" evidence="3">
    <location>
        <begin position="84"/>
        <end position="98"/>
    </location>
</feature>
<dbReference type="PANTHER" id="PTHR43828">
    <property type="entry name" value="ASPARAGINASE"/>
    <property type="match status" value="1"/>
</dbReference>
<dbReference type="InterPro" id="IPR003163">
    <property type="entry name" value="Tscrpt_reg_HTH_APSES-type"/>
</dbReference>
<dbReference type="SMART" id="SM01252">
    <property type="entry name" value="KilA-N"/>
    <property type="match status" value="1"/>
</dbReference>
<comment type="caution">
    <text evidence="5">The sequence shown here is derived from an EMBL/GenBank/DDBJ whole genome shotgun (WGS) entry which is preliminary data.</text>
</comment>
<dbReference type="AlphaFoldDB" id="A0AAD5TLN6"/>
<protein>
    <recommendedName>
        <fullName evidence="4">HTH APSES-type domain-containing protein</fullName>
    </recommendedName>
</protein>
<dbReference type="GO" id="GO:0033309">
    <property type="term" value="C:SBF transcription complex"/>
    <property type="evidence" value="ECO:0007669"/>
    <property type="project" value="TreeGrafter"/>
</dbReference>
<feature type="region of interest" description="Disordered" evidence="3">
    <location>
        <begin position="115"/>
        <end position="135"/>
    </location>
</feature>
<feature type="compositionally biased region" description="Polar residues" evidence="3">
    <location>
        <begin position="1"/>
        <end position="23"/>
    </location>
</feature>
<evidence type="ECO:0000256" key="1">
    <source>
        <dbReference type="ARBA" id="ARBA00022737"/>
    </source>
</evidence>
<feature type="region of interest" description="Disordered" evidence="3">
    <location>
        <begin position="1"/>
        <end position="64"/>
    </location>
</feature>
<dbReference type="GO" id="GO:0000981">
    <property type="term" value="F:DNA-binding transcription factor activity, RNA polymerase II-specific"/>
    <property type="evidence" value="ECO:0007669"/>
    <property type="project" value="UniProtKB-ARBA"/>
</dbReference>
<dbReference type="PROSITE" id="PS51299">
    <property type="entry name" value="HTH_APSES"/>
    <property type="match status" value="1"/>
</dbReference>
<evidence type="ECO:0000259" key="4">
    <source>
        <dbReference type="PROSITE" id="PS51299"/>
    </source>
</evidence>
<gene>
    <name evidence="5" type="ORF">HDU87_002162</name>
</gene>
<accession>A0AAD5TLN6</accession>
<reference evidence="5" key="1">
    <citation type="submission" date="2020-05" db="EMBL/GenBank/DDBJ databases">
        <title>Phylogenomic resolution of chytrid fungi.</title>
        <authorList>
            <person name="Stajich J.E."/>
            <person name="Amses K."/>
            <person name="Simmons R."/>
            <person name="Seto K."/>
            <person name="Myers J."/>
            <person name="Bonds A."/>
            <person name="Quandt C.A."/>
            <person name="Barry K."/>
            <person name="Liu P."/>
            <person name="Grigoriev I."/>
            <person name="Longcore J.E."/>
            <person name="James T.Y."/>
        </authorList>
    </citation>
    <scope>NUCLEOTIDE SEQUENCE</scope>
    <source>
        <strain evidence="5">JEL0379</strain>
    </source>
</reference>
<dbReference type="EMBL" id="JADGJQ010000017">
    <property type="protein sequence ID" value="KAJ3180283.1"/>
    <property type="molecule type" value="Genomic_DNA"/>
</dbReference>
<dbReference type="GO" id="GO:0003677">
    <property type="term" value="F:DNA binding"/>
    <property type="evidence" value="ECO:0007669"/>
    <property type="project" value="InterPro"/>
</dbReference>
<keyword evidence="2" id="KW-0040">ANK repeat</keyword>
<name>A0AAD5TLN6_9FUNG</name>
<dbReference type="SUPFAM" id="SSF54616">
    <property type="entry name" value="DNA-binding domain of Mlu1-box binding protein MBP1"/>
    <property type="match status" value="1"/>
</dbReference>
<sequence>MATANATPQSLSQVPKQQRQGMVQPQMYNAAQQQQAAYGRPPQQQQQQQQQYQQQQQFSQPMDRSQLQHLLNSIASPMDGYQMSHHVSAPSLSSVSSSYQPQHLHNQQPAYYMQQAQPQQPQYHYQQQQQQQSSSYYANMPPVSVPAFRPSNFNVPFSQSNMLYSNGNSPMLMPSTPRRAPQVPRRPANFDPPREGLYEATYAGLPVYELISPNGTGIMRRKIDSWMNATQILKAAGIEKSRRTRVLEREIHQGEHEKIQGGYGKYQGTWIPLWRARELVGEYGLGPALNNILDIPE</sequence>
<organism evidence="5 6">
    <name type="scientific">Geranomyces variabilis</name>
    <dbReference type="NCBI Taxonomy" id="109894"/>
    <lineage>
        <taxon>Eukaryota</taxon>
        <taxon>Fungi</taxon>
        <taxon>Fungi incertae sedis</taxon>
        <taxon>Chytridiomycota</taxon>
        <taxon>Chytridiomycota incertae sedis</taxon>
        <taxon>Chytridiomycetes</taxon>
        <taxon>Spizellomycetales</taxon>
        <taxon>Powellomycetaceae</taxon>
        <taxon>Geranomyces</taxon>
    </lineage>
</organism>
<feature type="domain" description="HTH APSES-type" evidence="4">
    <location>
        <begin position="197"/>
        <end position="297"/>
    </location>
</feature>
<dbReference type="InterPro" id="IPR036887">
    <property type="entry name" value="HTH_APSES_sf"/>
</dbReference>
<dbReference type="InterPro" id="IPR051642">
    <property type="entry name" value="SWI6-like"/>
</dbReference>
<dbReference type="Pfam" id="PF04383">
    <property type="entry name" value="KilA-N"/>
    <property type="match status" value="1"/>
</dbReference>
<dbReference type="InterPro" id="IPR018004">
    <property type="entry name" value="KilA/APSES_HTH"/>
</dbReference>
<dbReference type="GO" id="GO:0030907">
    <property type="term" value="C:MBF transcription complex"/>
    <property type="evidence" value="ECO:0007669"/>
    <property type="project" value="TreeGrafter"/>
</dbReference>
<proteinExistence type="predicted"/>
<feature type="region of interest" description="Disordered" evidence="3">
    <location>
        <begin position="81"/>
        <end position="103"/>
    </location>
</feature>
<dbReference type="PANTHER" id="PTHR43828:SF3">
    <property type="entry name" value="CHROMO DOMAIN-CONTAINING PROTEIN"/>
    <property type="match status" value="1"/>
</dbReference>
<evidence type="ECO:0000256" key="2">
    <source>
        <dbReference type="ARBA" id="ARBA00023043"/>
    </source>
</evidence>
<feature type="compositionally biased region" description="Low complexity" evidence="3">
    <location>
        <begin position="24"/>
        <end position="61"/>
    </location>
</feature>
<dbReference type="Gene3D" id="3.10.260.10">
    <property type="entry name" value="Transcription regulator HTH, APSES-type DNA-binding domain"/>
    <property type="match status" value="1"/>
</dbReference>